<dbReference type="InterPro" id="IPR001269">
    <property type="entry name" value="DUS_fam"/>
</dbReference>
<evidence type="ECO:0000256" key="4">
    <source>
        <dbReference type="ARBA" id="ARBA00023002"/>
    </source>
</evidence>
<dbReference type="InterPro" id="IPR013785">
    <property type="entry name" value="Aldolase_TIM"/>
</dbReference>
<dbReference type="SUPFAM" id="SSF51395">
    <property type="entry name" value="FMN-linked oxidoreductases"/>
    <property type="match status" value="1"/>
</dbReference>
<feature type="domain" description="DUS-like FMN-binding" evidence="5">
    <location>
        <begin position="13"/>
        <end position="318"/>
    </location>
</feature>
<dbReference type="Pfam" id="PF01207">
    <property type="entry name" value="Dus"/>
    <property type="match status" value="1"/>
</dbReference>
<dbReference type="PANTHER" id="PTHR11082">
    <property type="entry name" value="TRNA-DIHYDROURIDINE SYNTHASE"/>
    <property type="match status" value="1"/>
</dbReference>
<dbReference type="Gene3D" id="3.20.20.70">
    <property type="entry name" value="Aldolase class I"/>
    <property type="match status" value="1"/>
</dbReference>
<dbReference type="PIRSF" id="PIRSF006621">
    <property type="entry name" value="Dus"/>
    <property type="match status" value="1"/>
</dbReference>
<dbReference type="InterPro" id="IPR004652">
    <property type="entry name" value="DusB-like"/>
</dbReference>
<evidence type="ECO:0000256" key="1">
    <source>
        <dbReference type="ARBA" id="ARBA00022630"/>
    </source>
</evidence>
<dbReference type="InterPro" id="IPR035587">
    <property type="entry name" value="DUS-like_FMN-bd"/>
</dbReference>
<evidence type="ECO:0000313" key="6">
    <source>
        <dbReference type="EMBL" id="AIF02925.1"/>
    </source>
</evidence>
<sequence>MTQLPNFTSKVFLAPMAGVSDPALRIMCKKMGAGLVVTELTSVNAIVAKHEQLESQSKNITEFIEFSEKERPLSVQLFGSDITALEKAAKIVEPHFDMIDYNMGCPAPHITKQMAGGALLQNADLTRQIFRTLVNAVKKPISLKMRIGVTEENNSLFLDIAKIAEQEGIGMMTLHPRTVSQGYSGNADWDMIKKLKQNVSVPVVGNGDITSPEIAKKVLDYTGCDYLMIGRGAMGNPFIFEQINDYLESGVYKKYTLTDRLEAFVTYLELTEKYHIRFANIKQQAIRFTKGTVGGGQLRNRLSAATNTDDLKELLLQKVTV</sequence>
<evidence type="ECO:0000256" key="3">
    <source>
        <dbReference type="ARBA" id="ARBA00022694"/>
    </source>
</evidence>
<protein>
    <submittedName>
        <fullName evidence="6">NifR3 family TIM-barrel protein</fullName>
    </submittedName>
</protein>
<name>A0A075GIF4_9ARCH</name>
<reference evidence="6" key="1">
    <citation type="journal article" date="2014" name="Genome Biol. Evol.">
        <title>Pangenome evidence for extensive interdomain horizontal transfer affecting lineage core and shell genes in uncultured planktonic thaumarchaeota and euryarchaeota.</title>
        <authorList>
            <person name="Deschamps P."/>
            <person name="Zivanovic Y."/>
            <person name="Moreira D."/>
            <person name="Rodriguez-Valera F."/>
            <person name="Lopez-Garcia P."/>
        </authorList>
    </citation>
    <scope>NUCLEOTIDE SEQUENCE</scope>
</reference>
<organism evidence="6">
    <name type="scientific">uncultured marine thaumarchaeote KM3_15_F02</name>
    <dbReference type="NCBI Taxonomy" id="1456029"/>
    <lineage>
        <taxon>Archaea</taxon>
        <taxon>Nitrososphaerota</taxon>
        <taxon>environmental samples</taxon>
    </lineage>
</organism>
<accession>A0A075GIF4</accession>
<keyword evidence="3" id="KW-0819">tRNA processing</keyword>
<dbReference type="AlphaFoldDB" id="A0A075GIF4"/>
<dbReference type="GO" id="GO:0050660">
    <property type="term" value="F:flavin adenine dinucleotide binding"/>
    <property type="evidence" value="ECO:0007669"/>
    <property type="project" value="InterPro"/>
</dbReference>
<dbReference type="NCBIfam" id="TIGR00737">
    <property type="entry name" value="nifR3_yhdG"/>
    <property type="match status" value="1"/>
</dbReference>
<dbReference type="PANTHER" id="PTHR11082:SF25">
    <property type="entry name" value="DUS-LIKE FMN-BINDING DOMAIN-CONTAINING PROTEIN"/>
    <property type="match status" value="1"/>
</dbReference>
<dbReference type="GO" id="GO:0017150">
    <property type="term" value="F:tRNA dihydrouridine synthase activity"/>
    <property type="evidence" value="ECO:0007669"/>
    <property type="project" value="InterPro"/>
</dbReference>
<proteinExistence type="predicted"/>
<evidence type="ECO:0000259" key="5">
    <source>
        <dbReference type="Pfam" id="PF01207"/>
    </source>
</evidence>
<keyword evidence="4" id="KW-0560">Oxidoreductase</keyword>
<dbReference type="CDD" id="cd02801">
    <property type="entry name" value="DUS_like_FMN"/>
    <property type="match status" value="1"/>
</dbReference>
<dbReference type="EMBL" id="KF900665">
    <property type="protein sequence ID" value="AIF02925.1"/>
    <property type="molecule type" value="Genomic_DNA"/>
</dbReference>
<keyword evidence="1" id="KW-0285">Flavoprotein</keyword>
<evidence type="ECO:0000256" key="2">
    <source>
        <dbReference type="ARBA" id="ARBA00022643"/>
    </source>
</evidence>
<keyword evidence="2" id="KW-0288">FMN</keyword>